<accession>A0A085JCT7</accession>
<evidence type="ECO:0000313" key="7">
    <source>
        <dbReference type="EMBL" id="KFD18283.1"/>
    </source>
</evidence>
<gene>
    <name evidence="7" type="ORF">GTPT_2473</name>
</gene>
<evidence type="ECO:0000256" key="3">
    <source>
        <dbReference type="ARBA" id="ARBA00022741"/>
    </source>
</evidence>
<evidence type="ECO:0000256" key="1">
    <source>
        <dbReference type="ARBA" id="ARBA00010688"/>
    </source>
</evidence>
<keyword evidence="3" id="KW-0547">Nucleotide-binding</keyword>
<evidence type="ECO:0000313" key="8">
    <source>
        <dbReference type="Proteomes" id="UP000028602"/>
    </source>
</evidence>
<protein>
    <submittedName>
        <fullName evidence="7">Fructokinase</fullName>
        <ecNumber evidence="7">2.7.1.4</ecNumber>
    </submittedName>
</protein>
<dbReference type="InterPro" id="IPR002173">
    <property type="entry name" value="Carboh/pur_kinase_PfkB_CS"/>
</dbReference>
<keyword evidence="5" id="KW-0067">ATP-binding</keyword>
<evidence type="ECO:0000256" key="4">
    <source>
        <dbReference type="ARBA" id="ARBA00022777"/>
    </source>
</evidence>
<keyword evidence="2 7" id="KW-0808">Transferase</keyword>
<dbReference type="CDD" id="cd01167">
    <property type="entry name" value="bac_FRK"/>
    <property type="match status" value="1"/>
</dbReference>
<comment type="similarity">
    <text evidence="1">Belongs to the carbohydrate kinase PfkB family.</text>
</comment>
<dbReference type="Pfam" id="PF00294">
    <property type="entry name" value="PfkB"/>
    <property type="match status" value="1"/>
</dbReference>
<keyword evidence="4 7" id="KW-0418">Kinase</keyword>
<reference evidence="7 8" key="1">
    <citation type="submission" date="2014-05" db="EMBL/GenBank/DDBJ databases">
        <title>ATOL: Assembling a taxonomically balanced genome-scale reconstruction of the evolutionary history of the Enterobacteriaceae.</title>
        <authorList>
            <person name="Plunkett G.III."/>
            <person name="Neeno-Eckwall E.C."/>
            <person name="Glasner J.D."/>
            <person name="Perna N.T."/>
        </authorList>
    </citation>
    <scope>NUCLEOTIDE SEQUENCE [LARGE SCALE GENOMIC DNA]</scope>
    <source>
        <strain evidence="7 8">ATCC 33301</strain>
    </source>
</reference>
<dbReference type="SUPFAM" id="SSF53613">
    <property type="entry name" value="Ribokinase-like"/>
    <property type="match status" value="1"/>
</dbReference>
<name>A0A085JCT7_9GAMM</name>
<proteinExistence type="inferred from homology"/>
<evidence type="ECO:0000256" key="5">
    <source>
        <dbReference type="ARBA" id="ARBA00022840"/>
    </source>
</evidence>
<dbReference type="PANTHER" id="PTHR43085">
    <property type="entry name" value="HEXOKINASE FAMILY MEMBER"/>
    <property type="match status" value="1"/>
</dbReference>
<dbReference type="NCBIfam" id="NF006957">
    <property type="entry name" value="PRK09434.1"/>
    <property type="match status" value="1"/>
</dbReference>
<sequence length="315" mass="34202">MKIWALGDAVVDLLPAGDMNYQACAGGAPLNVAVGVARLAGDSAFIGRVGNDPFGRFLKRTLEEQGVGAEFMLTDETYRTSTVVVDLATSGERSFSFLVNPSADQFLTSRDLPVFGKDILHYCSLALAAENCREAVVQATSKVKAREGWVSFDLNLREQMWSDKAEMRRVIEQQCRSADILKLSDEELLWMTEEETSDWEEALALLERYPAPLKVITRGKEGGIVFCGQDKFSFPGYNVKSIDTTGAGDAFMAGLLSWLARHGLPETERLSALLSQAGACGALATTHKGALPALPTPARLNDFIRAAGLLTLHPL</sequence>
<dbReference type="PANTHER" id="PTHR43085:SF1">
    <property type="entry name" value="PSEUDOURIDINE KINASE-RELATED"/>
    <property type="match status" value="1"/>
</dbReference>
<dbReference type="Gene3D" id="3.40.1190.20">
    <property type="match status" value="1"/>
</dbReference>
<organism evidence="7 8">
    <name type="scientific">Tatumella ptyseos ATCC 33301</name>
    <dbReference type="NCBI Taxonomy" id="1005995"/>
    <lineage>
        <taxon>Bacteria</taxon>
        <taxon>Pseudomonadati</taxon>
        <taxon>Pseudomonadota</taxon>
        <taxon>Gammaproteobacteria</taxon>
        <taxon>Enterobacterales</taxon>
        <taxon>Erwiniaceae</taxon>
        <taxon>Tatumella</taxon>
    </lineage>
</organism>
<dbReference type="GO" id="GO:0005524">
    <property type="term" value="F:ATP binding"/>
    <property type="evidence" value="ECO:0007669"/>
    <property type="project" value="UniProtKB-KW"/>
</dbReference>
<dbReference type="OrthoDB" id="9779730at2"/>
<dbReference type="GO" id="GO:0008865">
    <property type="term" value="F:fructokinase activity"/>
    <property type="evidence" value="ECO:0007669"/>
    <property type="project" value="UniProtKB-EC"/>
</dbReference>
<evidence type="ECO:0000259" key="6">
    <source>
        <dbReference type="Pfam" id="PF00294"/>
    </source>
</evidence>
<evidence type="ECO:0000256" key="2">
    <source>
        <dbReference type="ARBA" id="ARBA00022679"/>
    </source>
</evidence>
<dbReference type="PROSITE" id="PS00584">
    <property type="entry name" value="PFKB_KINASES_2"/>
    <property type="match status" value="1"/>
</dbReference>
<keyword evidence="8" id="KW-1185">Reference proteome</keyword>
<dbReference type="AlphaFoldDB" id="A0A085JCT7"/>
<dbReference type="eggNOG" id="COG0524">
    <property type="taxonomic scope" value="Bacteria"/>
</dbReference>
<dbReference type="InterPro" id="IPR050306">
    <property type="entry name" value="PfkB_Carbo_kinase"/>
</dbReference>
<feature type="domain" description="Carbohydrate kinase PfkB" evidence="6">
    <location>
        <begin position="24"/>
        <end position="296"/>
    </location>
</feature>
<dbReference type="EMBL" id="JMPR01000038">
    <property type="protein sequence ID" value="KFD18283.1"/>
    <property type="molecule type" value="Genomic_DNA"/>
</dbReference>
<comment type="caution">
    <text evidence="7">The sequence shown here is derived from an EMBL/GenBank/DDBJ whole genome shotgun (WGS) entry which is preliminary data.</text>
</comment>
<dbReference type="EC" id="2.7.1.4" evidence="7"/>
<dbReference type="InterPro" id="IPR011611">
    <property type="entry name" value="PfkB_dom"/>
</dbReference>
<dbReference type="InterPro" id="IPR029056">
    <property type="entry name" value="Ribokinase-like"/>
</dbReference>
<dbReference type="Proteomes" id="UP000028602">
    <property type="component" value="Unassembled WGS sequence"/>
</dbReference>
<dbReference type="RefSeq" id="WP_029991770.1">
    <property type="nucleotide sequence ID" value="NZ_ATMJ01000084.1"/>
</dbReference>